<feature type="compositionally biased region" description="Basic and acidic residues" evidence="2">
    <location>
        <begin position="170"/>
        <end position="191"/>
    </location>
</feature>
<sequence>MAAVFSSPVSGDSASAVRGFLQCAIALYQDVFALHHDADGDDDGDESARGGPRTAGQLLAAHADPLGDALKALKAVQPGPDGVDEHPLSTLPGACFKVAQDLMLHLDSITGQVQSDTAVDATSFRDLWSLRDVVALGTRLQELSKKFHDDVDNRFDVRRLPLPDLTPLKQKNDEPEDRNAPPKGEGKEGKGKQKMRRINISPGDNKFFEVPVNHRPTPDSIVHDYILDTLSYKSMHFREQEVTKAHNSTFEWVFQPSAPTEAGKEEISEHPFSTWLRGDTLGPIYWITGKPGSGKSTLIRFLFDHEATVERLSSWAGDKPVLTAGFFFWTSGSREQRSQTGLLRSLLHQILSEHPEFATAAFPDLWKKLKGLTTKERVALQLDWSVTDLLDAFQRVIDAVVPKMNVCLFIDGLDEFEGDHTVIIDFFKNLCPGEKGQSIKICLSSRPWAVFQNAFEYAVPNLRLQDLTYNDMYRYMKDRLRHNAQIRRLLRHEPEAGEGLIKTTVHKADGVFLWVRLALDEMIRKFDQSTGLAGLAAITQALPAELNDLFHLFFFEDQGHGELAEAAIIFGLMNARELVADFIQNDAANALTLWEFAFALSGSEDDQAAVSEEVKQTTSSTALDRCAMAVSLIMRRFAGLLGIHSRSEPGNARGLRFADKSEDMSEVMEAAARRVTYIHRTVRDWFMEEPGVMDRLVSKTPVDFDPHLRLLRSYILQMKNPLEEIEHHRQLDEWWPGIALAMTHARYVQKDPRHLQRALVNEVEKTISWYWLCKTEDPYDHWARYALGPYRIFTIAAPLWQPFLCLATKFGLARYVSEEILARSAIEGKLSDKEKELQTAESTPLLAYATEFLCSRNKTIYPLSDPRLVALLLNNQCRINPGPNHPYTDFWTRQPRTPWITVLRHLRDARRRGWIEYYDVDPQGTARWAEIVKLFVEVGGADKKAVVAKDNWDPEITAVGVMELLEETYRAVEMKELVDLMKGNQLDSREACSCSMDYLVAAAL</sequence>
<dbReference type="EMBL" id="KZ679145">
    <property type="protein sequence ID" value="PTB71862.1"/>
    <property type="molecule type" value="Genomic_DNA"/>
</dbReference>
<feature type="domain" description="DUF7791" evidence="4">
    <location>
        <begin position="587"/>
        <end position="720"/>
    </location>
</feature>
<feature type="domain" description="Nephrocystin 3-like N-terminal" evidence="3">
    <location>
        <begin position="268"/>
        <end position="446"/>
    </location>
</feature>
<dbReference type="AlphaFoldDB" id="A0A2T4BRC1"/>
<dbReference type="PANTHER" id="PTHR10039:SF5">
    <property type="entry name" value="NACHT DOMAIN-CONTAINING PROTEIN"/>
    <property type="match status" value="1"/>
</dbReference>
<dbReference type="SUPFAM" id="SSF52540">
    <property type="entry name" value="P-loop containing nucleoside triphosphate hydrolases"/>
    <property type="match status" value="1"/>
</dbReference>
<feature type="region of interest" description="Disordered" evidence="2">
    <location>
        <begin position="162"/>
        <end position="196"/>
    </location>
</feature>
<evidence type="ECO:0000259" key="3">
    <source>
        <dbReference type="Pfam" id="PF24883"/>
    </source>
</evidence>
<proteinExistence type="predicted"/>
<protein>
    <submittedName>
        <fullName evidence="5">Uncharacterized protein</fullName>
    </submittedName>
</protein>
<dbReference type="Pfam" id="PF25053">
    <property type="entry name" value="DUF7791"/>
    <property type="match status" value="1"/>
</dbReference>
<dbReference type="Gene3D" id="3.40.50.300">
    <property type="entry name" value="P-loop containing nucleotide triphosphate hydrolases"/>
    <property type="match status" value="1"/>
</dbReference>
<dbReference type="STRING" id="983965.A0A2T4BRC1"/>
<name>A0A2T4BRC1_TRILO</name>
<evidence type="ECO:0000313" key="6">
    <source>
        <dbReference type="Proteomes" id="UP000240760"/>
    </source>
</evidence>
<keyword evidence="6" id="KW-1185">Reference proteome</keyword>
<evidence type="ECO:0000256" key="2">
    <source>
        <dbReference type="SAM" id="MobiDB-lite"/>
    </source>
</evidence>
<dbReference type="InterPro" id="IPR056884">
    <property type="entry name" value="NPHP3-like_N"/>
</dbReference>
<organism evidence="5 6">
    <name type="scientific">Trichoderma longibrachiatum ATCC 18648</name>
    <dbReference type="NCBI Taxonomy" id="983965"/>
    <lineage>
        <taxon>Eukaryota</taxon>
        <taxon>Fungi</taxon>
        <taxon>Dikarya</taxon>
        <taxon>Ascomycota</taxon>
        <taxon>Pezizomycotina</taxon>
        <taxon>Sordariomycetes</taxon>
        <taxon>Hypocreomycetidae</taxon>
        <taxon>Hypocreales</taxon>
        <taxon>Hypocreaceae</taxon>
        <taxon>Trichoderma</taxon>
    </lineage>
</organism>
<evidence type="ECO:0000256" key="1">
    <source>
        <dbReference type="ARBA" id="ARBA00022737"/>
    </source>
</evidence>
<dbReference type="OrthoDB" id="443402at2759"/>
<dbReference type="PANTHER" id="PTHR10039">
    <property type="entry name" value="AMELOGENIN"/>
    <property type="match status" value="1"/>
</dbReference>
<dbReference type="Pfam" id="PF24883">
    <property type="entry name" value="NPHP3_N"/>
    <property type="match status" value="1"/>
</dbReference>
<evidence type="ECO:0000313" key="5">
    <source>
        <dbReference type="EMBL" id="PTB71862.1"/>
    </source>
</evidence>
<reference evidence="5 6" key="1">
    <citation type="submission" date="2016-07" db="EMBL/GenBank/DDBJ databases">
        <title>Multiple horizontal gene transfer events from other fungi enriched the ability of initially mycotrophic Trichoderma (Ascomycota) to feed on dead plant biomass.</title>
        <authorList>
            <consortium name="DOE Joint Genome Institute"/>
            <person name="Aerts A."/>
            <person name="Atanasova L."/>
            <person name="Chenthamara K."/>
            <person name="Zhang J."/>
            <person name="Grujic M."/>
            <person name="Henrissat B."/>
            <person name="Kuo A."/>
            <person name="Salamov A."/>
            <person name="Lipzen A."/>
            <person name="Labutti K."/>
            <person name="Barry K."/>
            <person name="Miao Y."/>
            <person name="Rahimi M.J."/>
            <person name="Shen Q."/>
            <person name="Grigoriev I.V."/>
            <person name="Kubicek C.P."/>
            <person name="Druzhinina I.S."/>
        </authorList>
    </citation>
    <scope>NUCLEOTIDE SEQUENCE [LARGE SCALE GENOMIC DNA]</scope>
    <source>
        <strain evidence="5 6">ATCC 18648</strain>
    </source>
</reference>
<keyword evidence="1" id="KW-0677">Repeat</keyword>
<evidence type="ECO:0000259" key="4">
    <source>
        <dbReference type="Pfam" id="PF25053"/>
    </source>
</evidence>
<dbReference type="InterPro" id="IPR027417">
    <property type="entry name" value="P-loop_NTPase"/>
</dbReference>
<accession>A0A2T4BRC1</accession>
<gene>
    <name evidence="5" type="ORF">M440DRAFT_1385855</name>
</gene>
<dbReference type="Proteomes" id="UP000240760">
    <property type="component" value="Unassembled WGS sequence"/>
</dbReference>
<dbReference type="InterPro" id="IPR056693">
    <property type="entry name" value="DUF7791"/>
</dbReference>